<dbReference type="RefSeq" id="WP_208605137.1">
    <property type="nucleotide sequence ID" value="NZ_FNCO01000002.1"/>
</dbReference>
<keyword evidence="8" id="KW-1185">Reference proteome</keyword>
<feature type="transmembrane region" description="Helical" evidence="5">
    <location>
        <begin position="272"/>
        <end position="290"/>
    </location>
</feature>
<dbReference type="STRING" id="89065.SAMN05216605_102229"/>
<feature type="transmembrane region" description="Helical" evidence="5">
    <location>
        <begin position="217"/>
        <end position="238"/>
    </location>
</feature>
<feature type="transmembrane region" description="Helical" evidence="5">
    <location>
        <begin position="135"/>
        <end position="153"/>
    </location>
</feature>
<feature type="domain" description="EamA" evidence="6">
    <location>
        <begin position="161"/>
        <end position="289"/>
    </location>
</feature>
<name>A0A1G7UNP2_9PSED</name>
<keyword evidence="3 5" id="KW-1133">Transmembrane helix</keyword>
<dbReference type="Pfam" id="PF00892">
    <property type="entry name" value="EamA"/>
    <property type="match status" value="1"/>
</dbReference>
<dbReference type="AlphaFoldDB" id="A0A1G7UNP2"/>
<gene>
    <name evidence="7" type="ORF">SAMN05216605_102229</name>
</gene>
<feature type="transmembrane region" description="Helical" evidence="5">
    <location>
        <begin position="52"/>
        <end position="71"/>
    </location>
</feature>
<dbReference type="SUPFAM" id="SSF103481">
    <property type="entry name" value="Multidrug resistance efflux transporter EmrE"/>
    <property type="match status" value="1"/>
</dbReference>
<keyword evidence="4 5" id="KW-0472">Membrane</keyword>
<dbReference type="InterPro" id="IPR000620">
    <property type="entry name" value="EamA_dom"/>
</dbReference>
<dbReference type="PANTHER" id="PTHR32322:SF9">
    <property type="entry name" value="AMINO-ACID METABOLITE EFFLUX PUMP-RELATED"/>
    <property type="match status" value="1"/>
</dbReference>
<evidence type="ECO:0000256" key="4">
    <source>
        <dbReference type="ARBA" id="ARBA00023136"/>
    </source>
</evidence>
<dbReference type="EMBL" id="FNCO01000002">
    <property type="protein sequence ID" value="SDG49123.1"/>
    <property type="molecule type" value="Genomic_DNA"/>
</dbReference>
<feature type="transmembrane region" description="Helical" evidence="5">
    <location>
        <begin position="159"/>
        <end position="178"/>
    </location>
</feature>
<sequence length="295" mass="31009">MEALGGKNKKEDSLTAYEGKWLIVVLTLITMMAFAANSLFTRMAFQTTEIDAASFTAIRIISGALTLVSIAQIKGESPKFSRINWFSAFLLFIYAAAFSFAYRNISTGAGALVLFAAAQLLMISYGIYKGERASFLGMLLALGGLVFFLAPGASAPPLGAAALMALAGFAWGGFSLLGKKGDSPISGTASSFLLAIPFSIGLLLIPNEAVRVDRAGIIYALLSGTLASGVGYAIWYWVRIRMAAITAGAVQLSVPVLSAIFGALLLEERITSRGAISALVVLAGIALVTLTTKRR</sequence>
<dbReference type="Proteomes" id="UP000182894">
    <property type="component" value="Unassembled WGS sequence"/>
</dbReference>
<evidence type="ECO:0000313" key="8">
    <source>
        <dbReference type="Proteomes" id="UP000182894"/>
    </source>
</evidence>
<protein>
    <submittedName>
        <fullName evidence="7">Threonine/homoserine efflux transporter RhtA</fullName>
    </submittedName>
</protein>
<dbReference type="GO" id="GO:0016020">
    <property type="term" value="C:membrane"/>
    <property type="evidence" value="ECO:0007669"/>
    <property type="project" value="UniProtKB-SubCell"/>
</dbReference>
<evidence type="ECO:0000313" key="7">
    <source>
        <dbReference type="EMBL" id="SDG49123.1"/>
    </source>
</evidence>
<keyword evidence="2 5" id="KW-0812">Transmembrane</keyword>
<accession>A0A1G7UNP2</accession>
<dbReference type="InterPro" id="IPR050638">
    <property type="entry name" value="AA-Vitamin_Transporters"/>
</dbReference>
<feature type="transmembrane region" description="Helical" evidence="5">
    <location>
        <begin position="83"/>
        <end position="102"/>
    </location>
</feature>
<proteinExistence type="predicted"/>
<evidence type="ECO:0000259" key="6">
    <source>
        <dbReference type="Pfam" id="PF00892"/>
    </source>
</evidence>
<feature type="transmembrane region" description="Helical" evidence="5">
    <location>
        <begin position="108"/>
        <end position="128"/>
    </location>
</feature>
<evidence type="ECO:0000256" key="3">
    <source>
        <dbReference type="ARBA" id="ARBA00022989"/>
    </source>
</evidence>
<evidence type="ECO:0000256" key="2">
    <source>
        <dbReference type="ARBA" id="ARBA00022692"/>
    </source>
</evidence>
<feature type="transmembrane region" description="Helical" evidence="5">
    <location>
        <begin position="21"/>
        <end position="40"/>
    </location>
</feature>
<comment type="subcellular location">
    <subcellularLocation>
        <location evidence="1">Membrane</location>
        <topology evidence="1">Multi-pass membrane protein</topology>
    </subcellularLocation>
</comment>
<feature type="transmembrane region" description="Helical" evidence="5">
    <location>
        <begin position="185"/>
        <end position="205"/>
    </location>
</feature>
<feature type="transmembrane region" description="Helical" evidence="5">
    <location>
        <begin position="245"/>
        <end position="266"/>
    </location>
</feature>
<evidence type="ECO:0000256" key="1">
    <source>
        <dbReference type="ARBA" id="ARBA00004141"/>
    </source>
</evidence>
<organism evidence="7 8">
    <name type="scientific">Pseudomonas abietaniphila</name>
    <dbReference type="NCBI Taxonomy" id="89065"/>
    <lineage>
        <taxon>Bacteria</taxon>
        <taxon>Pseudomonadati</taxon>
        <taxon>Pseudomonadota</taxon>
        <taxon>Gammaproteobacteria</taxon>
        <taxon>Pseudomonadales</taxon>
        <taxon>Pseudomonadaceae</taxon>
        <taxon>Pseudomonas</taxon>
    </lineage>
</organism>
<evidence type="ECO:0000256" key="5">
    <source>
        <dbReference type="SAM" id="Phobius"/>
    </source>
</evidence>
<dbReference type="PANTHER" id="PTHR32322">
    <property type="entry name" value="INNER MEMBRANE TRANSPORTER"/>
    <property type="match status" value="1"/>
</dbReference>
<dbReference type="InterPro" id="IPR037185">
    <property type="entry name" value="EmrE-like"/>
</dbReference>
<reference evidence="8" key="1">
    <citation type="submission" date="2016-10" db="EMBL/GenBank/DDBJ databases">
        <authorList>
            <person name="Varghese N."/>
            <person name="Submissions S."/>
        </authorList>
    </citation>
    <scope>NUCLEOTIDE SEQUENCE [LARGE SCALE GENOMIC DNA]</scope>
    <source>
        <strain evidence="8">ATCC 700689</strain>
    </source>
</reference>